<name>A0ABR8NAI4_9ACTN</name>
<dbReference type="EMBL" id="JACXYZ010000001">
    <property type="protein sequence ID" value="MBD3923479.1"/>
    <property type="molecule type" value="Genomic_DNA"/>
</dbReference>
<evidence type="ECO:0000313" key="2">
    <source>
        <dbReference type="EMBL" id="MBD3923479.1"/>
    </source>
</evidence>
<evidence type="ECO:0000313" key="3">
    <source>
        <dbReference type="Proteomes" id="UP000618818"/>
    </source>
</evidence>
<comment type="caution">
    <text evidence="2">The sequence shown here is derived from an EMBL/GenBank/DDBJ whole genome shotgun (WGS) entry which is preliminary data.</text>
</comment>
<protein>
    <submittedName>
        <fullName evidence="2">Uncharacterized protein</fullName>
    </submittedName>
</protein>
<reference evidence="2 3" key="1">
    <citation type="submission" date="2020-09" db="EMBL/GenBank/DDBJ databases">
        <title>novel species in genus Nocardioides.</title>
        <authorList>
            <person name="Zhang G."/>
        </authorList>
    </citation>
    <scope>NUCLEOTIDE SEQUENCE [LARGE SCALE GENOMIC DNA]</scope>
    <source>
        <strain evidence="2 3">KCTC 39551</strain>
    </source>
</reference>
<feature type="region of interest" description="Disordered" evidence="1">
    <location>
        <begin position="1"/>
        <end position="62"/>
    </location>
</feature>
<organism evidence="2 3">
    <name type="scientific">Nocardioides cavernae</name>
    <dbReference type="NCBI Taxonomy" id="1921566"/>
    <lineage>
        <taxon>Bacteria</taxon>
        <taxon>Bacillati</taxon>
        <taxon>Actinomycetota</taxon>
        <taxon>Actinomycetes</taxon>
        <taxon>Propionibacteriales</taxon>
        <taxon>Nocardioidaceae</taxon>
        <taxon>Nocardioides</taxon>
    </lineage>
</organism>
<keyword evidence="3" id="KW-1185">Reference proteome</keyword>
<sequence length="368" mass="39198">MEYDDWTAGAGPLRGIGPREGLPPGLVWPSRRGEAGGPTQWQTRSGAFRSSGGGNWVPTEVPSSAGQRTVEAAARLPAHGAVTGWAALRWAGARWFDGIGSQGAPIPVTLALGTRHTLRPGGQVRVSQEHVPPGDIHRLRGLRVTSSCWSVAFEMRKASTVEAAVVAFEMAAYDDLVSVAELTSFTRSALWIRQGVPRVREILTLLEENSWSPMEPLMRLAWMRSGAPRPRANAPVFDLSGRFVGTPDLLDPIAGVYGMYDGGLHLVGEVRHADVAKEAAYRRLGLEGATMMSGDLNDSSAFEVRLGEAYARAEPTACGHPPVAARAAWLVGADRDRGAAPRAVGVRPRTTAAVSPGCLTLPLSSKCI</sequence>
<dbReference type="Proteomes" id="UP000618818">
    <property type="component" value="Unassembled WGS sequence"/>
</dbReference>
<dbReference type="RefSeq" id="WP_191193348.1">
    <property type="nucleotide sequence ID" value="NZ_JACXYZ010000001.1"/>
</dbReference>
<gene>
    <name evidence="2" type="ORF">IEZ26_02500</name>
</gene>
<proteinExistence type="predicted"/>
<accession>A0ABR8NAI4</accession>
<evidence type="ECO:0000256" key="1">
    <source>
        <dbReference type="SAM" id="MobiDB-lite"/>
    </source>
</evidence>